<dbReference type="SUPFAM" id="SSF64288">
    <property type="entry name" value="Chorismate lyase-like"/>
    <property type="match status" value="1"/>
</dbReference>
<dbReference type="GeneID" id="79305458"/>
<evidence type="ECO:0000313" key="1">
    <source>
        <dbReference type="EMBL" id="MFC7079009.1"/>
    </source>
</evidence>
<dbReference type="Proteomes" id="UP001596407">
    <property type="component" value="Unassembled WGS sequence"/>
</dbReference>
<dbReference type="Pfam" id="PF01947">
    <property type="entry name" value="Rv2949c-like"/>
    <property type="match status" value="1"/>
</dbReference>
<accession>A0ABD5WES5</accession>
<comment type="caution">
    <text evidence="1">The sequence shown here is derived from an EMBL/GenBank/DDBJ whole genome shotgun (WGS) entry which is preliminary data.</text>
</comment>
<gene>
    <name evidence="1" type="ORF">ACFQJ6_01555</name>
</gene>
<dbReference type="EMBL" id="JBHSZH010000001">
    <property type="protein sequence ID" value="MFC7079009.1"/>
    <property type="molecule type" value="Genomic_DNA"/>
</dbReference>
<reference evidence="1 2" key="1">
    <citation type="journal article" date="2019" name="Int. J. Syst. Evol. Microbiol.">
        <title>The Global Catalogue of Microorganisms (GCM) 10K type strain sequencing project: providing services to taxonomists for standard genome sequencing and annotation.</title>
        <authorList>
            <consortium name="The Broad Institute Genomics Platform"/>
            <consortium name="The Broad Institute Genome Sequencing Center for Infectious Disease"/>
            <person name="Wu L."/>
            <person name="Ma J."/>
        </authorList>
    </citation>
    <scope>NUCLEOTIDE SEQUENCE [LARGE SCALE GENOMIC DNA]</scope>
    <source>
        <strain evidence="1 2">DT72</strain>
    </source>
</reference>
<protein>
    <submittedName>
        <fullName evidence="1">Chorismate--pyruvate lyase family protein</fullName>
    </submittedName>
</protein>
<keyword evidence="2" id="KW-1185">Reference proteome</keyword>
<evidence type="ECO:0000313" key="2">
    <source>
        <dbReference type="Proteomes" id="UP001596407"/>
    </source>
</evidence>
<organism evidence="1 2">
    <name type="scientific">Halorussus caseinilyticus</name>
    <dbReference type="NCBI Taxonomy" id="3034025"/>
    <lineage>
        <taxon>Archaea</taxon>
        <taxon>Methanobacteriati</taxon>
        <taxon>Methanobacteriota</taxon>
        <taxon>Stenosarchaea group</taxon>
        <taxon>Halobacteria</taxon>
        <taxon>Halobacteriales</taxon>
        <taxon>Haladaptataceae</taxon>
        <taxon>Halorussus</taxon>
    </lineage>
</organism>
<dbReference type="GO" id="GO:0016829">
    <property type="term" value="F:lyase activity"/>
    <property type="evidence" value="ECO:0007669"/>
    <property type="project" value="UniProtKB-KW"/>
</dbReference>
<dbReference type="InterPro" id="IPR028978">
    <property type="entry name" value="Chorismate_lyase_/UTRA_dom_sf"/>
</dbReference>
<keyword evidence="1" id="KW-0456">Lyase</keyword>
<dbReference type="Gene3D" id="3.40.1410.10">
    <property type="entry name" value="Chorismate lyase-like"/>
    <property type="match status" value="1"/>
</dbReference>
<sequence>MTSDIHTIRSKEQCTTIDDETFSTVERLILTHDGTVMRLLETLTGQSVDVDIVTRTVREDMLYRHVKLKPPGDSEPLAWAESEVDLASLDAEYADELREGNVGIGKLFREQRSETFRELVDVGLVTADDRRPSFVEPDAEVLFERTYDIYHDDTDIMTITEYFPKGEFEQFLP</sequence>
<dbReference type="AlphaFoldDB" id="A0ABD5WES5"/>
<dbReference type="RefSeq" id="WP_276282331.1">
    <property type="nucleotide sequence ID" value="NZ_CP119810.1"/>
</dbReference>
<name>A0ABD5WES5_9EURY</name>
<proteinExistence type="predicted"/>
<dbReference type="InterPro" id="IPR002800">
    <property type="entry name" value="Rv2949c-like"/>
</dbReference>